<evidence type="ECO:0000256" key="3">
    <source>
        <dbReference type="ARBA" id="ARBA00022571"/>
    </source>
</evidence>
<dbReference type="SUPFAM" id="SSF48557">
    <property type="entry name" value="L-aspartase-like"/>
    <property type="match status" value="1"/>
</dbReference>
<evidence type="ECO:0000256" key="5">
    <source>
        <dbReference type="ARBA" id="ARBA00023239"/>
    </source>
</evidence>
<reference evidence="10" key="1">
    <citation type="submission" date="2016-10" db="EMBL/GenBank/DDBJ databases">
        <authorList>
            <person name="Varghese N."/>
        </authorList>
    </citation>
    <scope>NUCLEOTIDE SEQUENCE [LARGE SCALE GENOMIC DNA]</scope>
    <source>
        <strain evidence="10">DSM 17980</strain>
    </source>
</reference>
<evidence type="ECO:0000313" key="9">
    <source>
        <dbReference type="EMBL" id="SFV01910.1"/>
    </source>
</evidence>
<proteinExistence type="inferred from homology"/>
<dbReference type="Proteomes" id="UP000183508">
    <property type="component" value="Unassembled WGS sequence"/>
</dbReference>
<organism evidence="9 10">
    <name type="scientific">Alicyclobacillus macrosporangiidus</name>
    <dbReference type="NCBI Taxonomy" id="392015"/>
    <lineage>
        <taxon>Bacteria</taxon>
        <taxon>Bacillati</taxon>
        <taxon>Bacillota</taxon>
        <taxon>Bacilli</taxon>
        <taxon>Bacillales</taxon>
        <taxon>Alicyclobacillaceae</taxon>
        <taxon>Alicyclobacillus</taxon>
    </lineage>
</organism>
<dbReference type="Pfam" id="PF14698">
    <property type="entry name" value="ASL_C2"/>
    <property type="match status" value="1"/>
</dbReference>
<dbReference type="Gene3D" id="1.10.40.30">
    <property type="entry name" value="Fumarase/aspartase (C-terminal domain)"/>
    <property type="match status" value="1"/>
</dbReference>
<sequence length="462" mass="51308">MKLWGGRFTEETDKLVEQYTSSIAFDQRLAEVDIEGSIAHAKMLGATGIIAREEADALVAGLEALLADVRRGAVSFRVEDEDIHMNVERLLHERLGPVAGKLHTARSRNDQVALDMHLYMRRAAAETLAGIRALQEALVEQADRHLGVVIPGYTHLQRAQPVLLSHHLLAYFWMLERDAERMADVIRRTDRMPLGAGALAGTTLPIDREFVMRELGFTQLYENSLDAVSDRDYLLDYLSAASILMMHLSRFSEEMILWMSEEFGWLELADAYCTGSSMMPQKKNPDVPELVRGKTGRVYGHLLGLLTVMKGLPLAYNKDLQEDKEGVFDTIDTVLPALTLFTGMVRTMQIREQRLATAFDRDFSNATDVADYLVQKGVPFRQAHEIVGKLVLHAVQTGTNLAGLPLEVYEAASPAFGPDIYDAIALHRVVNARNVRGGTGLEAVTRQLAIAREVLAEAKAQG</sequence>
<dbReference type="OrthoDB" id="9769623at2"/>
<accession>A0A1I7KWV2</accession>
<dbReference type="UniPathway" id="UPA00068">
    <property type="reaction ID" value="UER00114"/>
</dbReference>
<keyword evidence="5 6" id="KW-0456">Lyase</keyword>
<evidence type="ECO:0000259" key="7">
    <source>
        <dbReference type="Pfam" id="PF00206"/>
    </source>
</evidence>
<dbReference type="RefSeq" id="WP_074955153.1">
    <property type="nucleotide sequence ID" value="NZ_FPBV01000020.1"/>
</dbReference>
<evidence type="ECO:0000256" key="2">
    <source>
        <dbReference type="ARBA" id="ARBA00012338"/>
    </source>
</evidence>
<evidence type="ECO:0000313" key="10">
    <source>
        <dbReference type="Proteomes" id="UP000183508"/>
    </source>
</evidence>
<evidence type="ECO:0000256" key="4">
    <source>
        <dbReference type="ARBA" id="ARBA00022605"/>
    </source>
</evidence>
<feature type="domain" description="Fumarate lyase N-terminal" evidence="7">
    <location>
        <begin position="6"/>
        <end position="300"/>
    </location>
</feature>
<dbReference type="GO" id="GO:0004056">
    <property type="term" value="F:argininosuccinate lyase activity"/>
    <property type="evidence" value="ECO:0007669"/>
    <property type="project" value="UniProtKB-UniRule"/>
</dbReference>
<dbReference type="GO" id="GO:0042450">
    <property type="term" value="P:L-arginine biosynthetic process via ornithine"/>
    <property type="evidence" value="ECO:0007669"/>
    <property type="project" value="UniProtKB-UniRule"/>
</dbReference>
<dbReference type="FunFam" id="1.10.275.10:FF:000002">
    <property type="entry name" value="Argininosuccinate lyase"/>
    <property type="match status" value="1"/>
</dbReference>
<feature type="domain" description="Argininosuccinate lyase C-terminal" evidence="8">
    <location>
        <begin position="363"/>
        <end position="431"/>
    </location>
</feature>
<dbReference type="NCBIfam" id="TIGR00838">
    <property type="entry name" value="argH"/>
    <property type="match status" value="1"/>
</dbReference>
<dbReference type="STRING" id="392015.SAMN05421543_12051"/>
<dbReference type="InterPro" id="IPR022761">
    <property type="entry name" value="Fumarate_lyase_N"/>
</dbReference>
<dbReference type="PRINTS" id="PR00149">
    <property type="entry name" value="FUMRATELYASE"/>
</dbReference>
<dbReference type="Pfam" id="PF00206">
    <property type="entry name" value="Lyase_1"/>
    <property type="match status" value="1"/>
</dbReference>
<dbReference type="InterPro" id="IPR008948">
    <property type="entry name" value="L-Aspartase-like"/>
</dbReference>
<protein>
    <recommendedName>
        <fullName evidence="2 6">Argininosuccinate lyase</fullName>
        <shortName evidence="6">ASAL</shortName>
        <ecNumber evidence="2 6">4.3.2.1</ecNumber>
    </recommendedName>
    <alternativeName>
        <fullName evidence="6">Arginosuccinase</fullName>
    </alternativeName>
</protein>
<dbReference type="PROSITE" id="PS00163">
    <property type="entry name" value="FUMARATE_LYASES"/>
    <property type="match status" value="1"/>
</dbReference>
<keyword evidence="4 6" id="KW-0028">Amino-acid biosynthesis</keyword>
<comment type="catalytic activity">
    <reaction evidence="6">
        <text>2-(N(omega)-L-arginino)succinate = fumarate + L-arginine</text>
        <dbReference type="Rhea" id="RHEA:24020"/>
        <dbReference type="ChEBI" id="CHEBI:29806"/>
        <dbReference type="ChEBI" id="CHEBI:32682"/>
        <dbReference type="ChEBI" id="CHEBI:57472"/>
        <dbReference type="EC" id="4.3.2.1"/>
    </reaction>
</comment>
<dbReference type="eggNOG" id="COG0165">
    <property type="taxonomic scope" value="Bacteria"/>
</dbReference>
<name>A0A1I7KWV2_9BACL</name>
<dbReference type="AlphaFoldDB" id="A0A1I7KWV2"/>
<evidence type="ECO:0000259" key="8">
    <source>
        <dbReference type="Pfam" id="PF14698"/>
    </source>
</evidence>
<dbReference type="CDD" id="cd01359">
    <property type="entry name" value="Argininosuccinate_lyase"/>
    <property type="match status" value="1"/>
</dbReference>
<evidence type="ECO:0000256" key="6">
    <source>
        <dbReference type="HAMAP-Rule" id="MF_00006"/>
    </source>
</evidence>
<keyword evidence="3 6" id="KW-0055">Arginine biosynthesis</keyword>
<dbReference type="GO" id="GO:0005829">
    <property type="term" value="C:cytosol"/>
    <property type="evidence" value="ECO:0007669"/>
    <property type="project" value="TreeGrafter"/>
</dbReference>
<dbReference type="InterPro" id="IPR000362">
    <property type="entry name" value="Fumarate_lyase_fam"/>
</dbReference>
<dbReference type="Gene3D" id="1.20.200.10">
    <property type="entry name" value="Fumarase/aspartase (Central domain)"/>
    <property type="match status" value="1"/>
</dbReference>
<dbReference type="FunFam" id="1.20.200.10:FF:000015">
    <property type="entry name" value="argininosuccinate lyase isoform X2"/>
    <property type="match status" value="1"/>
</dbReference>
<comment type="pathway">
    <text evidence="1 6">Amino-acid biosynthesis; L-arginine biosynthesis; L-arginine from L-ornithine and carbamoyl phosphate: step 3/3.</text>
</comment>
<dbReference type="EC" id="4.3.2.1" evidence="2 6"/>
<dbReference type="InterPro" id="IPR020557">
    <property type="entry name" value="Fumarate_lyase_CS"/>
</dbReference>
<dbReference type="PANTHER" id="PTHR43814">
    <property type="entry name" value="ARGININOSUCCINATE LYASE"/>
    <property type="match status" value="1"/>
</dbReference>
<comment type="similarity">
    <text evidence="6">Belongs to the lyase 1 family. Argininosuccinate lyase subfamily.</text>
</comment>
<dbReference type="FunFam" id="1.10.40.30:FF:000001">
    <property type="entry name" value="Argininosuccinate lyase"/>
    <property type="match status" value="1"/>
</dbReference>
<dbReference type="EMBL" id="FPBV01000020">
    <property type="protein sequence ID" value="SFV01910.1"/>
    <property type="molecule type" value="Genomic_DNA"/>
</dbReference>
<evidence type="ECO:0000256" key="1">
    <source>
        <dbReference type="ARBA" id="ARBA00004941"/>
    </source>
</evidence>
<dbReference type="Gene3D" id="1.10.275.10">
    <property type="entry name" value="Fumarase/aspartase (N-terminal domain)"/>
    <property type="match status" value="1"/>
</dbReference>
<dbReference type="InterPro" id="IPR029419">
    <property type="entry name" value="Arg_succ_lyase_C"/>
</dbReference>
<dbReference type="PANTHER" id="PTHR43814:SF1">
    <property type="entry name" value="ARGININOSUCCINATE LYASE"/>
    <property type="match status" value="1"/>
</dbReference>
<gene>
    <name evidence="6" type="primary">argH</name>
    <name evidence="9" type="ORF">SAMN05421543_12051</name>
</gene>
<keyword evidence="10" id="KW-1185">Reference proteome</keyword>
<keyword evidence="6" id="KW-0963">Cytoplasm</keyword>
<comment type="subcellular location">
    <subcellularLocation>
        <location evidence="6">Cytoplasm</location>
    </subcellularLocation>
</comment>
<dbReference type="HAMAP" id="MF_00006">
    <property type="entry name" value="Arg_succ_lyase"/>
    <property type="match status" value="1"/>
</dbReference>
<dbReference type="InterPro" id="IPR009049">
    <property type="entry name" value="Argininosuccinate_lyase"/>
</dbReference>
<dbReference type="InterPro" id="IPR024083">
    <property type="entry name" value="Fumarase/histidase_N"/>
</dbReference>
<dbReference type="PRINTS" id="PR00145">
    <property type="entry name" value="ARGSUCLYASE"/>
</dbReference>